<sequence length="257" mass="30293">MYSFNIHVLATGYSVFYAYPEIIGHKRPNEVCSFLFDFLMNHLNPEITDLHIFCNFVGGQNKNFTVFRFLHYMVHYVKRLTSVTMIFPIRRHSYMECDKNMGLINLRIRMESPDDWYKLIRSSRVQPSPFVVVEINQTIIRNWSAFLTDAVSKKFPFKTQPIRKIAFSKDHPRLVHHRSTYHGHWETTPITSAKKRGNAKSTAPSHAILDKGEFELPLQNHQEYLPIKNNKYHHILKLRRFCTNPATADFLKNLSHQ</sequence>
<evidence type="ECO:0000313" key="2">
    <source>
        <dbReference type="Proteomes" id="UP001353858"/>
    </source>
</evidence>
<reference evidence="2" key="1">
    <citation type="submission" date="2023-01" db="EMBL/GenBank/DDBJ databases">
        <title>Key to firefly adult light organ development and bioluminescence: homeobox transcription factors regulate luciferase expression and transportation to peroxisome.</title>
        <authorList>
            <person name="Fu X."/>
        </authorList>
    </citation>
    <scope>NUCLEOTIDE SEQUENCE [LARGE SCALE GENOMIC DNA]</scope>
</reference>
<proteinExistence type="predicted"/>
<dbReference type="PANTHER" id="PTHR34415:SF1">
    <property type="entry name" value="INTEGRASE CATALYTIC DOMAIN-CONTAINING PROTEIN"/>
    <property type="match status" value="1"/>
</dbReference>
<dbReference type="Proteomes" id="UP001353858">
    <property type="component" value="Unassembled WGS sequence"/>
</dbReference>
<dbReference type="PANTHER" id="PTHR34415">
    <property type="entry name" value="INTEGRASE CATALYTIC DOMAIN-CONTAINING PROTEIN"/>
    <property type="match status" value="1"/>
</dbReference>
<dbReference type="AlphaFoldDB" id="A0AAN7PP48"/>
<name>A0AAN7PP48_9COLE</name>
<comment type="caution">
    <text evidence="1">The sequence shown here is derived from an EMBL/GenBank/DDBJ whole genome shotgun (WGS) entry which is preliminary data.</text>
</comment>
<accession>A0AAN7PP48</accession>
<evidence type="ECO:0000313" key="1">
    <source>
        <dbReference type="EMBL" id="KAK4872257.1"/>
    </source>
</evidence>
<keyword evidence="2" id="KW-1185">Reference proteome</keyword>
<gene>
    <name evidence="1" type="ORF">RN001_016381</name>
</gene>
<dbReference type="EMBL" id="JARPUR010000008">
    <property type="protein sequence ID" value="KAK4872257.1"/>
    <property type="molecule type" value="Genomic_DNA"/>
</dbReference>
<protein>
    <submittedName>
        <fullName evidence="1">Uncharacterized protein</fullName>
    </submittedName>
</protein>
<organism evidence="1 2">
    <name type="scientific">Aquatica leii</name>
    <dbReference type="NCBI Taxonomy" id="1421715"/>
    <lineage>
        <taxon>Eukaryota</taxon>
        <taxon>Metazoa</taxon>
        <taxon>Ecdysozoa</taxon>
        <taxon>Arthropoda</taxon>
        <taxon>Hexapoda</taxon>
        <taxon>Insecta</taxon>
        <taxon>Pterygota</taxon>
        <taxon>Neoptera</taxon>
        <taxon>Endopterygota</taxon>
        <taxon>Coleoptera</taxon>
        <taxon>Polyphaga</taxon>
        <taxon>Elateriformia</taxon>
        <taxon>Elateroidea</taxon>
        <taxon>Lampyridae</taxon>
        <taxon>Luciolinae</taxon>
        <taxon>Aquatica</taxon>
    </lineage>
</organism>